<sequence length="952" mass="105235">MIDATTYCFGNCRFTPARQSLLCGDSPIRLGSRAMDLLHALVRQPGQVVNKSELLKAAWPNLFVDESNLKVNIAALRRALETGGIDVPCIATVPGRGYRFVASLTVERPREAAFPASIREIDGVLPPSKPLVGRAGALAAIVEALQQTRLLTVVGPAGVGKTSIAIAAARAIANGEHQAVCFVDLAAIEKGQFVALAVSRALGIVSNPIDEVEGLIDALRGRNQLLVLDNCEHLLADVAGIADRLNHALHGLNIIATSREPLRCRFETVHRLPPLQCPPEDATLDAGSAMGFSAIELLVRRAEAHGYRLEDADVPSITSLSRRLDGIALAIELAAPQLQANGPAGLLQMLERDFEALSSRGDGMDRHKTLTATLNWSYRLLSENEAWLLRHLSVFGGTFALDDVIDAFGHLAHEEDLTAWLEALAIKSMVSVNYTGRRRRYRLLDTTRTFANKRLIGQGEQQAAMIAYGRFILALFERAEEEWTWRPREDWVALYGGWSADLRRMIDWAYDADGQAELGVRLTVAALPFWVEFSTMAESGARVEKALSALDNLSGDHLLLRMKLVAAHGWNLCYRYPFGDELEATWKRGFELALEAGSVEHCLRTKVGLAMVQTAMGFHQRAFETIADLRRFMASVDDYSAAPNVDRELFTCEFYQGNIRSGHAGLERLAREHATFGNRGQTSRFQIDRFVNFRNHLSWSTWVVGKHRRALEIAEEALNAALTLNHDLSCAHSLAVAATPIALLCGRIDLAQERASMLAERLKTRQIDTWPPFARFHQAAIDAARGEREAVQRLRDAIAAIRECNFLIHLPLRYAMLAHAALSHDQVEVARQSIDEGVDYCRQRGDRWCDAEFLHLRGLVCWRDGDTVSAMRRLQDAIDLGRKSGALGFALRAATSRVKLAKEIGDPAQPLAQLKAISDRCDSSGSLDIVAAHEALRSGPLRRRRRRISAWS</sequence>
<evidence type="ECO:0000256" key="2">
    <source>
        <dbReference type="PROSITE-ProRule" id="PRU01091"/>
    </source>
</evidence>
<feature type="DNA-binding region" description="OmpR/PhoB-type" evidence="2">
    <location>
        <begin position="4"/>
        <end position="102"/>
    </location>
</feature>
<proteinExistence type="predicted"/>
<dbReference type="PANTHER" id="PTHR47691:SF3">
    <property type="entry name" value="HTH-TYPE TRANSCRIPTIONAL REGULATOR RV0890C-RELATED"/>
    <property type="match status" value="1"/>
</dbReference>
<dbReference type="InterPro" id="IPR016032">
    <property type="entry name" value="Sig_transdc_resp-reg_C-effctor"/>
</dbReference>
<dbReference type="PANTHER" id="PTHR47691">
    <property type="entry name" value="REGULATOR-RELATED"/>
    <property type="match status" value="1"/>
</dbReference>
<dbReference type="SMART" id="SM00862">
    <property type="entry name" value="Trans_reg_C"/>
    <property type="match status" value="1"/>
</dbReference>
<dbReference type="InterPro" id="IPR027417">
    <property type="entry name" value="P-loop_NTPase"/>
</dbReference>
<dbReference type="InterPro" id="IPR011990">
    <property type="entry name" value="TPR-like_helical_dom_sf"/>
</dbReference>
<dbReference type="PROSITE" id="PS51755">
    <property type="entry name" value="OMPR_PHOB"/>
    <property type="match status" value="1"/>
</dbReference>
<comment type="caution">
    <text evidence="4">The sequence shown here is derived from an EMBL/GenBank/DDBJ whole genome shotgun (WGS) entry which is preliminary data.</text>
</comment>
<keyword evidence="5" id="KW-1185">Reference proteome</keyword>
<organism evidence="4 5">
    <name type="scientific">Rhizobium mesosinicum</name>
    <dbReference type="NCBI Taxonomy" id="335017"/>
    <lineage>
        <taxon>Bacteria</taxon>
        <taxon>Pseudomonadati</taxon>
        <taxon>Pseudomonadota</taxon>
        <taxon>Alphaproteobacteria</taxon>
        <taxon>Hyphomicrobiales</taxon>
        <taxon>Rhizobiaceae</taxon>
        <taxon>Rhizobium/Agrobacterium group</taxon>
        <taxon>Rhizobium</taxon>
    </lineage>
</organism>
<name>A0ABS7H0E6_9HYPH</name>
<dbReference type="Pfam" id="PF00486">
    <property type="entry name" value="Trans_reg_C"/>
    <property type="match status" value="1"/>
</dbReference>
<evidence type="ECO:0000313" key="5">
    <source>
        <dbReference type="Proteomes" id="UP000717752"/>
    </source>
</evidence>
<dbReference type="Gene3D" id="3.40.50.300">
    <property type="entry name" value="P-loop containing nucleotide triphosphate hydrolases"/>
    <property type="match status" value="1"/>
</dbReference>
<feature type="domain" description="OmpR/PhoB-type" evidence="3">
    <location>
        <begin position="4"/>
        <end position="102"/>
    </location>
</feature>
<evidence type="ECO:0000313" key="4">
    <source>
        <dbReference type="EMBL" id="MBW9055626.1"/>
    </source>
</evidence>
<protein>
    <submittedName>
        <fullName evidence="4">Helix-turn-helix transcriptional regulator</fullName>
    </submittedName>
</protein>
<evidence type="ECO:0000256" key="1">
    <source>
        <dbReference type="ARBA" id="ARBA00023125"/>
    </source>
</evidence>
<reference evidence="4 5" key="1">
    <citation type="journal article" date="2021" name="MBio">
        <title>Poor Competitiveness of Bradyrhizobium in Pigeon Pea Root Colonization in Indian Soils.</title>
        <authorList>
            <person name="Chalasani D."/>
            <person name="Basu A."/>
            <person name="Pullabhotla S.V.S.R.N."/>
            <person name="Jorrin B."/>
            <person name="Neal A.L."/>
            <person name="Poole P.S."/>
            <person name="Podile A.R."/>
            <person name="Tkacz A."/>
        </authorList>
    </citation>
    <scope>NUCLEOTIDE SEQUENCE [LARGE SCALE GENOMIC DNA]</scope>
    <source>
        <strain evidence="4 5">HU56</strain>
    </source>
</reference>
<accession>A0ABS7H0E6</accession>
<dbReference type="SUPFAM" id="SSF46894">
    <property type="entry name" value="C-terminal effector domain of the bipartite response regulators"/>
    <property type="match status" value="1"/>
</dbReference>
<dbReference type="Gene3D" id="1.10.10.10">
    <property type="entry name" value="Winged helix-like DNA-binding domain superfamily/Winged helix DNA-binding domain"/>
    <property type="match status" value="1"/>
</dbReference>
<dbReference type="Proteomes" id="UP000717752">
    <property type="component" value="Unassembled WGS sequence"/>
</dbReference>
<gene>
    <name evidence="4" type="ORF">JNB85_24770</name>
</gene>
<dbReference type="SMART" id="SM00382">
    <property type="entry name" value="AAA"/>
    <property type="match status" value="1"/>
</dbReference>
<dbReference type="InterPro" id="IPR036388">
    <property type="entry name" value="WH-like_DNA-bd_sf"/>
</dbReference>
<dbReference type="EMBL" id="JAEUAK010000011">
    <property type="protein sequence ID" value="MBW9055626.1"/>
    <property type="molecule type" value="Genomic_DNA"/>
</dbReference>
<dbReference type="InterPro" id="IPR003593">
    <property type="entry name" value="AAA+_ATPase"/>
</dbReference>
<dbReference type="CDD" id="cd00383">
    <property type="entry name" value="trans_reg_C"/>
    <property type="match status" value="1"/>
</dbReference>
<dbReference type="InterPro" id="IPR001867">
    <property type="entry name" value="OmpR/PhoB-type_DNA-bd"/>
</dbReference>
<evidence type="ECO:0000259" key="3">
    <source>
        <dbReference type="PROSITE" id="PS51755"/>
    </source>
</evidence>
<keyword evidence="1 2" id="KW-0238">DNA-binding</keyword>
<dbReference type="SUPFAM" id="SSF48452">
    <property type="entry name" value="TPR-like"/>
    <property type="match status" value="1"/>
</dbReference>
<dbReference type="SUPFAM" id="SSF52540">
    <property type="entry name" value="P-loop containing nucleoside triphosphate hydrolases"/>
    <property type="match status" value="1"/>
</dbReference>